<dbReference type="GO" id="GO:0000917">
    <property type="term" value="P:division septum assembly"/>
    <property type="evidence" value="ECO:0007669"/>
    <property type="project" value="UniProtKB-KW"/>
</dbReference>
<keyword evidence="4 6" id="KW-0131">Cell cycle</keyword>
<organism evidence="9 10">
    <name type="scientific">Candidatus Ichthyocystis hellenicum</name>
    <dbReference type="NCBI Taxonomy" id="1561003"/>
    <lineage>
        <taxon>Bacteria</taxon>
        <taxon>Pseudomonadati</taxon>
        <taxon>Pseudomonadota</taxon>
        <taxon>Betaproteobacteria</taxon>
        <taxon>Burkholderiales</taxon>
        <taxon>Candidatus Ichthyocystis</taxon>
    </lineage>
</organism>
<dbReference type="InterPro" id="IPR016098">
    <property type="entry name" value="CAP/MinC_C"/>
</dbReference>
<dbReference type="Pfam" id="PF05209">
    <property type="entry name" value="MinC_N"/>
    <property type="match status" value="1"/>
</dbReference>
<dbReference type="GO" id="GO:1901891">
    <property type="term" value="P:regulation of cell septum assembly"/>
    <property type="evidence" value="ECO:0007669"/>
    <property type="project" value="InterPro"/>
</dbReference>
<dbReference type="GO" id="GO:0051302">
    <property type="term" value="P:regulation of cell division"/>
    <property type="evidence" value="ECO:0007669"/>
    <property type="project" value="InterPro"/>
</dbReference>
<dbReference type="Gene3D" id="3.30.70.260">
    <property type="match status" value="1"/>
</dbReference>
<comment type="function">
    <text evidence="5 6">Cell division inhibitor that blocks the formation of polar Z ring septums. Rapidly oscillates between the poles of the cell to destabilize FtsZ filaments that have formed before they mature into polar Z rings. Prevents FtsZ polymerization.</text>
</comment>
<comment type="subunit">
    <text evidence="6">Interacts with MinD and FtsZ.</text>
</comment>
<dbReference type="PANTHER" id="PTHR34108">
    <property type="entry name" value="SEPTUM SITE-DETERMINING PROTEIN MINC"/>
    <property type="match status" value="1"/>
</dbReference>
<feature type="domain" description="Septum formation inhibitor MinC N-terminal" evidence="8">
    <location>
        <begin position="10"/>
        <end position="81"/>
    </location>
</feature>
<evidence type="ECO:0000256" key="6">
    <source>
        <dbReference type="HAMAP-Rule" id="MF_00267"/>
    </source>
</evidence>
<gene>
    <name evidence="6 9" type="primary">minC</name>
    <name evidence="9" type="ORF">Ark11_0452</name>
</gene>
<dbReference type="InterPro" id="IPR036145">
    <property type="entry name" value="MinC_C_sf"/>
</dbReference>
<dbReference type="InterPro" id="IPR005526">
    <property type="entry name" value="Septum_form_inhib_MinC_C"/>
</dbReference>
<dbReference type="AlphaFoldDB" id="A0A0S4M0G6"/>
<dbReference type="HAMAP" id="MF_00267">
    <property type="entry name" value="MinC"/>
    <property type="match status" value="1"/>
</dbReference>
<dbReference type="Gene3D" id="2.160.20.70">
    <property type="match status" value="1"/>
</dbReference>
<dbReference type="PATRIC" id="fig|1561003.3.peg.469"/>
<dbReference type="Pfam" id="PF03775">
    <property type="entry name" value="MinC_C"/>
    <property type="match status" value="1"/>
</dbReference>
<evidence type="ECO:0000256" key="5">
    <source>
        <dbReference type="ARBA" id="ARBA00025606"/>
    </source>
</evidence>
<protein>
    <recommendedName>
        <fullName evidence="6">Probable septum site-determining protein MinC</fullName>
    </recommendedName>
</protein>
<evidence type="ECO:0000259" key="7">
    <source>
        <dbReference type="Pfam" id="PF03775"/>
    </source>
</evidence>
<evidence type="ECO:0000256" key="4">
    <source>
        <dbReference type="ARBA" id="ARBA00023306"/>
    </source>
</evidence>
<keyword evidence="10" id="KW-1185">Reference proteome</keyword>
<comment type="similarity">
    <text evidence="1 6">Belongs to the MinC family.</text>
</comment>
<accession>A0A0S4M0G6</accession>
<keyword evidence="3 6" id="KW-0717">Septation</keyword>
<dbReference type="EMBL" id="LN906597">
    <property type="protein sequence ID" value="CUT17301.1"/>
    <property type="molecule type" value="Genomic_DNA"/>
</dbReference>
<evidence type="ECO:0000313" key="9">
    <source>
        <dbReference type="EMBL" id="CUT17301.1"/>
    </source>
</evidence>
<dbReference type="InterPro" id="IPR013033">
    <property type="entry name" value="MinC"/>
</dbReference>
<evidence type="ECO:0000256" key="1">
    <source>
        <dbReference type="ARBA" id="ARBA00006291"/>
    </source>
</evidence>
<name>A0A0S4M0G6_9BURK</name>
<dbReference type="STRING" id="1561003.Ark11_0452"/>
<proteinExistence type="inferred from homology"/>
<dbReference type="SUPFAM" id="SSF63848">
    <property type="entry name" value="Cell-division inhibitor MinC, C-terminal domain"/>
    <property type="match status" value="1"/>
</dbReference>
<feature type="domain" description="Septum formation inhibitor MinC C-terminal" evidence="7">
    <location>
        <begin position="145"/>
        <end position="237"/>
    </location>
</feature>
<dbReference type="NCBIfam" id="TIGR01222">
    <property type="entry name" value="minC"/>
    <property type="match status" value="1"/>
</dbReference>
<sequence>MKPSHNVDCIEFRGSSLTVVTAVLKTTDVVSLESSLVRRLSKIPDFFSDEPTIIDTSRIDYQTDINWSAIVRLLCSHGLKPFAAKSVHPSHCVSAVRAGLSVIGNDSDTKDFIKDQSRNDSEVGVNTTVLGSTNDRDLVVESLSINYPVRSGQQIYHRGDIVVLNVASSGSELISDGTIHVYAPLRGRALAGASGNVAAMIFTTCFEAELVAISGVYRNFENGIPPQIMSKPVKVSLVQKNRDGHDISIDVLTN</sequence>
<reference evidence="10" key="1">
    <citation type="submission" date="2015-11" db="EMBL/GenBank/DDBJ databases">
        <authorList>
            <person name="Seth-Smith H.M.B."/>
        </authorList>
    </citation>
    <scope>NUCLEOTIDE SEQUENCE [LARGE SCALE GENOMIC DNA]</scope>
    <source>
        <strain evidence="10">2013Ark11</strain>
    </source>
</reference>
<dbReference type="GO" id="GO:0000902">
    <property type="term" value="P:cell morphogenesis"/>
    <property type="evidence" value="ECO:0007669"/>
    <property type="project" value="InterPro"/>
</dbReference>
<dbReference type="Proteomes" id="UP000198651">
    <property type="component" value="Chromosome I"/>
</dbReference>
<evidence type="ECO:0000259" key="8">
    <source>
        <dbReference type="Pfam" id="PF05209"/>
    </source>
</evidence>
<keyword evidence="2 6" id="KW-0132">Cell division</keyword>
<evidence type="ECO:0000256" key="2">
    <source>
        <dbReference type="ARBA" id="ARBA00022618"/>
    </source>
</evidence>
<evidence type="ECO:0000313" key="10">
    <source>
        <dbReference type="Proteomes" id="UP000198651"/>
    </source>
</evidence>
<evidence type="ECO:0000256" key="3">
    <source>
        <dbReference type="ARBA" id="ARBA00023210"/>
    </source>
</evidence>
<dbReference type="InterPro" id="IPR007874">
    <property type="entry name" value="MinC_N"/>
</dbReference>
<dbReference type="PANTHER" id="PTHR34108:SF1">
    <property type="entry name" value="SEPTUM SITE-DETERMINING PROTEIN MINC"/>
    <property type="match status" value="1"/>
</dbReference>